<gene>
    <name evidence="2" type="ORF">OIK44_20705</name>
</gene>
<comment type="caution">
    <text evidence="2">The sequence shown here is derived from an EMBL/GenBank/DDBJ whole genome shotgun (WGS) entry which is preliminary data.</text>
</comment>
<dbReference type="Pfam" id="PF00561">
    <property type="entry name" value="Abhydrolase_1"/>
    <property type="match status" value="1"/>
</dbReference>
<dbReference type="Proteomes" id="UP001221208">
    <property type="component" value="Unassembled WGS sequence"/>
</dbReference>
<name>A0ABT5K4T6_9BURK</name>
<keyword evidence="3" id="KW-1185">Reference proteome</keyword>
<keyword evidence="2" id="KW-0378">Hydrolase</keyword>
<proteinExistence type="predicted"/>
<dbReference type="InterPro" id="IPR050266">
    <property type="entry name" value="AB_hydrolase_sf"/>
</dbReference>
<evidence type="ECO:0000259" key="1">
    <source>
        <dbReference type="Pfam" id="PF00561"/>
    </source>
</evidence>
<accession>A0ABT5K4T6</accession>
<protein>
    <submittedName>
        <fullName evidence="2">Alpha/beta hydrolase</fullName>
    </submittedName>
</protein>
<feature type="domain" description="AB hydrolase-1" evidence="1">
    <location>
        <begin position="33"/>
        <end position="279"/>
    </location>
</feature>
<sequence>MIEAKIKSVQCLSPSGLHHMAYKEWGAADNPDVLVCVHGVTRVSDDFDNLARALAADYRVICPDVVGRGRSGWLRNPQLYRIPQYVGDMVTLLARVLADSERQSVAWFGTSMGGLIGLGLAALPDSPINKLILNDIGPTLAPEALQRIGDYIGQDLRFPSFEAAAQFIRDVSLTFGPHTEQEWHKLASDVLRQDKDGQWIRHYDMGLALPFRSATPESVAADEATLWAAYDAVRCPTLLVRGADSDLLSRETAAVMAGRGPKAALVEIAGVGHAPTFTHADQIAIARAFLLGR</sequence>
<dbReference type="PANTHER" id="PTHR43798:SF33">
    <property type="entry name" value="HYDROLASE, PUTATIVE (AFU_ORTHOLOGUE AFUA_2G14860)-RELATED"/>
    <property type="match status" value="1"/>
</dbReference>
<dbReference type="PANTHER" id="PTHR43798">
    <property type="entry name" value="MONOACYLGLYCEROL LIPASE"/>
    <property type="match status" value="1"/>
</dbReference>
<dbReference type="PRINTS" id="PR00111">
    <property type="entry name" value="ABHYDROLASE"/>
</dbReference>
<dbReference type="EMBL" id="JAQQXR010000009">
    <property type="protein sequence ID" value="MDC8760012.1"/>
    <property type="molecule type" value="Genomic_DNA"/>
</dbReference>
<evidence type="ECO:0000313" key="2">
    <source>
        <dbReference type="EMBL" id="MDC8760012.1"/>
    </source>
</evidence>
<dbReference type="RefSeq" id="WP_273673538.1">
    <property type="nucleotide sequence ID" value="NZ_JAQQXR010000009.1"/>
</dbReference>
<organism evidence="2 3">
    <name type="scientific">Janthinobacterium fluminis</name>
    <dbReference type="NCBI Taxonomy" id="2987524"/>
    <lineage>
        <taxon>Bacteria</taxon>
        <taxon>Pseudomonadati</taxon>
        <taxon>Pseudomonadota</taxon>
        <taxon>Betaproteobacteria</taxon>
        <taxon>Burkholderiales</taxon>
        <taxon>Oxalobacteraceae</taxon>
        <taxon>Janthinobacterium</taxon>
    </lineage>
</organism>
<dbReference type="SUPFAM" id="SSF53474">
    <property type="entry name" value="alpha/beta-Hydrolases"/>
    <property type="match status" value="1"/>
</dbReference>
<dbReference type="InterPro" id="IPR029058">
    <property type="entry name" value="AB_hydrolase_fold"/>
</dbReference>
<evidence type="ECO:0000313" key="3">
    <source>
        <dbReference type="Proteomes" id="UP001221208"/>
    </source>
</evidence>
<reference evidence="2 3" key="1">
    <citation type="submission" date="2022-10" db="EMBL/GenBank/DDBJ databases">
        <title>Janthinobacterium sp. hw3 Genome sequencing.</title>
        <authorList>
            <person name="Park S."/>
        </authorList>
    </citation>
    <scope>NUCLEOTIDE SEQUENCE [LARGE SCALE GENOMIC DNA]</scope>
    <source>
        <strain evidence="3">hw3</strain>
    </source>
</reference>
<dbReference type="InterPro" id="IPR000073">
    <property type="entry name" value="AB_hydrolase_1"/>
</dbReference>
<dbReference type="GO" id="GO:0016787">
    <property type="term" value="F:hydrolase activity"/>
    <property type="evidence" value="ECO:0007669"/>
    <property type="project" value="UniProtKB-KW"/>
</dbReference>
<dbReference type="Gene3D" id="3.40.50.1820">
    <property type="entry name" value="alpha/beta hydrolase"/>
    <property type="match status" value="1"/>
</dbReference>